<evidence type="ECO:0000256" key="3">
    <source>
        <dbReference type="ARBA" id="ARBA00022691"/>
    </source>
</evidence>
<keyword evidence="1" id="KW-0963">Cytoplasm</keyword>
<evidence type="ECO:0000313" key="5">
    <source>
        <dbReference type="EMBL" id="SVE07564.1"/>
    </source>
</evidence>
<gene>
    <name evidence="5" type="ORF">METZ01_LOCUS460418</name>
</gene>
<dbReference type="SUPFAM" id="SSF111337">
    <property type="entry name" value="QueA-like"/>
    <property type="match status" value="1"/>
</dbReference>
<dbReference type="Gene3D" id="3.40.1780.10">
    <property type="entry name" value="QueA-like"/>
    <property type="match status" value="1"/>
</dbReference>
<dbReference type="InterPro" id="IPR042118">
    <property type="entry name" value="QueA_dom1"/>
</dbReference>
<keyword evidence="2" id="KW-0808">Transferase</keyword>
<dbReference type="EMBL" id="UINC01192427">
    <property type="protein sequence ID" value="SVE07564.1"/>
    <property type="molecule type" value="Genomic_DNA"/>
</dbReference>
<name>A0A383AIS2_9ZZZZ</name>
<sequence>VRPADFAYDLPEASIAQVPLDDRPSARLLVDIGDGIHHQTVYDLPALVGPGDVIVINDTRVLPARLHLTRATGGAVEVLLVERLAGTTTSETWEALVRPSRRITPGTVLQPESGLEVTVGEDLGEGRRLVRLDALDGVPAALDRYGEMPLPPYLSTVLDDPDRYQTVYANRPASAAAPTAGLHLTDYILDACRASGAGIERLELVVGLDTFR</sequence>
<dbReference type="PANTHER" id="PTHR30307">
    <property type="entry name" value="S-ADENOSYLMETHIONINE:TRNA RIBOSYLTRANSFERASE-ISOMERASE"/>
    <property type="match status" value="1"/>
</dbReference>
<dbReference type="Gene3D" id="2.40.10.240">
    <property type="entry name" value="QueA-like"/>
    <property type="match status" value="1"/>
</dbReference>
<organism evidence="5">
    <name type="scientific">marine metagenome</name>
    <dbReference type="NCBI Taxonomy" id="408172"/>
    <lineage>
        <taxon>unclassified sequences</taxon>
        <taxon>metagenomes</taxon>
        <taxon>ecological metagenomes</taxon>
    </lineage>
</organism>
<accession>A0A383AIS2</accession>
<keyword evidence="4" id="KW-0671">Queuosine biosynthesis</keyword>
<evidence type="ECO:0000256" key="2">
    <source>
        <dbReference type="ARBA" id="ARBA00022679"/>
    </source>
</evidence>
<feature type="non-terminal residue" evidence="5">
    <location>
        <position position="1"/>
    </location>
</feature>
<evidence type="ECO:0008006" key="6">
    <source>
        <dbReference type="Google" id="ProtNLM"/>
    </source>
</evidence>
<proteinExistence type="predicted"/>
<protein>
    <recommendedName>
        <fullName evidence="6">S-adenosylmethionine:tRNA ribosyltransferase-isomerase</fullName>
    </recommendedName>
</protein>
<dbReference type="Pfam" id="PF02547">
    <property type="entry name" value="Queuosine_synth"/>
    <property type="match status" value="1"/>
</dbReference>
<evidence type="ECO:0000256" key="1">
    <source>
        <dbReference type="ARBA" id="ARBA00022490"/>
    </source>
</evidence>
<dbReference type="InterPro" id="IPR042119">
    <property type="entry name" value="QueA_dom2"/>
</dbReference>
<reference evidence="5" key="1">
    <citation type="submission" date="2018-05" db="EMBL/GenBank/DDBJ databases">
        <authorList>
            <person name="Lanie J.A."/>
            <person name="Ng W.-L."/>
            <person name="Kazmierczak K.M."/>
            <person name="Andrzejewski T.M."/>
            <person name="Davidsen T.M."/>
            <person name="Wayne K.J."/>
            <person name="Tettelin H."/>
            <person name="Glass J.I."/>
            <person name="Rusch D."/>
            <person name="Podicherti R."/>
            <person name="Tsui H.-C.T."/>
            <person name="Winkler M.E."/>
        </authorList>
    </citation>
    <scope>NUCLEOTIDE SEQUENCE</scope>
</reference>
<dbReference type="GO" id="GO:0008616">
    <property type="term" value="P:tRNA queuosine(34) biosynthetic process"/>
    <property type="evidence" value="ECO:0007669"/>
    <property type="project" value="UniProtKB-KW"/>
</dbReference>
<dbReference type="AlphaFoldDB" id="A0A383AIS2"/>
<dbReference type="InterPro" id="IPR003699">
    <property type="entry name" value="QueA"/>
</dbReference>
<feature type="non-terminal residue" evidence="5">
    <location>
        <position position="212"/>
    </location>
</feature>
<dbReference type="InterPro" id="IPR036100">
    <property type="entry name" value="QueA_sf"/>
</dbReference>
<dbReference type="GO" id="GO:0051075">
    <property type="term" value="F:S-adenosylmethionine:tRNA ribosyltransferase-isomerase activity"/>
    <property type="evidence" value="ECO:0007669"/>
    <property type="project" value="TreeGrafter"/>
</dbReference>
<dbReference type="PANTHER" id="PTHR30307:SF0">
    <property type="entry name" value="S-ADENOSYLMETHIONINE:TRNA RIBOSYLTRANSFERASE-ISOMERASE"/>
    <property type="match status" value="1"/>
</dbReference>
<keyword evidence="3" id="KW-0949">S-adenosyl-L-methionine</keyword>
<evidence type="ECO:0000256" key="4">
    <source>
        <dbReference type="ARBA" id="ARBA00022785"/>
    </source>
</evidence>